<dbReference type="STRING" id="76595.SAMN05660313_02449"/>
<evidence type="ECO:0000256" key="1">
    <source>
        <dbReference type="SAM" id="SignalP"/>
    </source>
</evidence>
<dbReference type="Pfam" id="PF13585">
    <property type="entry name" value="CHU_C"/>
    <property type="match status" value="1"/>
</dbReference>
<feature type="chain" id="PRO_5012227761" evidence="1">
    <location>
        <begin position="23"/>
        <end position="4795"/>
    </location>
</feature>
<name>A0A1K1Q8N2_9FLAO</name>
<gene>
    <name evidence="2" type="ORF">SAMN05660313_02449</name>
</gene>
<dbReference type="NCBIfam" id="TIGR04131">
    <property type="entry name" value="Bac_Flav_CTERM"/>
    <property type="match status" value="1"/>
</dbReference>
<organism evidence="2 3">
    <name type="scientific">Cellulophaga fucicola</name>
    <dbReference type="NCBI Taxonomy" id="76595"/>
    <lineage>
        <taxon>Bacteria</taxon>
        <taxon>Pseudomonadati</taxon>
        <taxon>Bacteroidota</taxon>
        <taxon>Flavobacteriia</taxon>
        <taxon>Flavobacteriales</taxon>
        <taxon>Flavobacteriaceae</taxon>
        <taxon>Cellulophaga</taxon>
    </lineage>
</organism>
<dbReference type="EMBL" id="FPIY01000003">
    <property type="protein sequence ID" value="SFW56100.1"/>
    <property type="molecule type" value="Genomic_DNA"/>
</dbReference>
<keyword evidence="3" id="KW-1185">Reference proteome</keyword>
<feature type="signal peptide" evidence="1">
    <location>
        <begin position="1"/>
        <end position="22"/>
    </location>
</feature>
<evidence type="ECO:0000313" key="3">
    <source>
        <dbReference type="Proteomes" id="UP000183257"/>
    </source>
</evidence>
<dbReference type="Proteomes" id="UP000183257">
    <property type="component" value="Unassembled WGS sequence"/>
</dbReference>
<keyword evidence="1" id="KW-0732">Signal</keyword>
<protein>
    <submittedName>
        <fullName evidence="2">Gliding motility-associated C-terminal domain-containing protein</fullName>
    </submittedName>
</protein>
<dbReference type="Pfam" id="PF13573">
    <property type="entry name" value="SprB"/>
    <property type="match status" value="6"/>
</dbReference>
<dbReference type="RefSeq" id="WP_072304080.1">
    <property type="nucleotide sequence ID" value="NZ_FPIY01000003.1"/>
</dbReference>
<proteinExistence type="predicted"/>
<sequence>MNKFLKSLLIILVLAMSHLGFSQVKNNFEPRYDNSIRGDLTIVANNIVNREGNEVTRERRWINTWWGGYWEYYNVFTPVDADDPYNQTGNSSTANDSWDMQYIDIDGDASTFSSSSSTLTVPDASCSRVRYVGLYWSAVYANETDRSNIGNIKFKTPSGSYVDISADEVLFDGFGDADFGYYSPYACYKDITSIVTGLADPNGEYTVANIRASVGESPSGGVSGGWTMVVVYENPTYPGKYITTFDGYAGIKSGESVDIPVSGFTTLPAPFPVNARLGVSTLEGDNGISGDGLSIKASGRPTYTPLGTNTGGVNRSNNFFDSNVTFENNIVTTRNPNSRNTLGWDADLFTIPNTGWSTIPNDETSAILRATSTQDKYDIFFTSFDVEIIEPQMHLAKRVEDIGGTDITGQGVNLGQVLDYVLSFQNVGNDDADNYTIKDILPVNVTLDETNITMPAGVTYTYNPANREVIFSIPNNLVEQGGPLESIRMRVRVAENCFDFIDACSDLIQNLAYSTYRGVINSSEITDDPSVTDFDTCGFTTPGATNFLLDDLESCDYSRSVEICGADAILDSGDGFDDYVWYKDENGNGVIDAGDTVQNDGNPDGDLSTLIVDDIGVYIVDKIIADPCKGFQEIITVTRFGTTQTNPITALINDTTNTVDGEVTICPIDGDPLPKIFLCGLNDVEPININIPDATSIQWEKLDEGSCTASVEDCANKNGTCTWTQVATGQTFNAEDEGQYRVVINYLNGCFTRFYFNVFKNNLDPRATIKDIICTTDGSISVTNVPANYDFQLLDAATGNILVPYSANNGPVFPITNNGAYTVEMRQQGVVDGCVFRLENLGVLERDYKVNITTKDTDCTGLGEIRISAEDVEPQYYFAISQGGVNVDTFGPTDDNDHTFLGLNDGVYDVTVTTDDGCTFTQEVTINDVSDLAGTALTTKSIDCTDGIISVTATGGVAAPTYSYAIWSKGGVDLYPAPFSISDIPASAYQTTSDFYFGAADADTYEFIVVGSNNCYIITNEATVDIAPAIVYTPIIEDEKCFGAEDGSYNINITNSNGYTMSYSLLYPDGTTTAVNNSGSFTSLPQGDYILTITQTNGGTSCDVDELFTIGGPVDGVTGDAVLTLDYTCLQEATIQVQNVTGGATPYSYSIDGVNFSAAPGADTFANLTNGAYTITIRDANLCTFVTNEIVIDALNPPTDLDFTATAPNCPTQTSDVTVTVTNGTAPYTFEIIAPVAAVATSTTGNTATFAGLAPDTYTFRVTDAKGCEYDESFTIRPVDPITVTSNLVSNISCFDDTDGEAEFNVTGFNSTYNYTITGPTAVPSGTTVNNTLISLSNLDNGTYTITVTDTETNCTATADVIINAPTAALALSVNETQPTCTTDGSVALTATGGWGGNDFTIIYPDGTTTFTNGSGTFNNLNQTGTYNVSVEDANGCIVTASFDLDASVAPNLEIIPNDACFTAAAGLELTANVTAGGDGTYQYRINGGAYSANNVFSGLNPGTYTIDVIDGKNCTGTATITVNPELTVTAAADDITSCGTDAIVTITPAGGSGVNYVYAIVADGATPVTTDFSTTNPRTVTTGAGDYDVYVRDNNGTGTFCEAKFDLNIAQDAPLTVSTASTDILCSGESQSTITITAGGGEAPYTYSIGGAYKTSNVFNNLPAGSYSISVRDANNCTVTTTHTITEPFTLSASAAVTALYECNPTTGAEVRITNAQGGTPNYEYSFDGGANYSTNPINNLLPGTHTLYIRDANLCTFEMTVTVDPAPIAPTFAPSVSYDCEGLGEITVTPNSTDFDYIYSIDGGFNSPDTSNVFTDVTAGTHTIKVDYTSNVAPTPSNLLSENFGSGPNTSITQIDPVYCYEPQNFTTDVCNSPNGRINDGEYSVTQNIGLLFSGWINPNDHTGNPNGRFLAMNVGGVAGVGGIVYAKRGIEVIPNRDITISTWGFNLISSNPAFSGLADPSIVIELVDAGGVVIANTSTGEIPKHNNADDWHNYTVTLNPGTNTNLDIVIRTNSVATNGNDIAIDDIQAFQLPEVCSSSVTFDVVVEAGKAFAATVTNPKNISCFGGNDGEFVINASNFGAGGFEYTIDGGTSYAGPFTTSQTVTGLTAQNYTIEVRDVDDNACTIPLTQELTEPTEITVTASITDEFTCNNTGATITAVANGGTPTYNYQLEIYNTVTTTSTVFRAYQSSAIFTDVPANAADENYIVRVQDDKLCTNVVTPAITVTAPEVPTFAATPTACYSGANDGEIQVDITSIPGNENFQFSINGGAWITPTPATATTYTFTNLANGSYTIDVKDGFGCVAIQETVVLNPSLRATTVLNNDLTCLVDASIDVNVTGGSGTYTYEWSTTNSGPWNATNFTGNNFTTDTDGTYFFRVTDNTTPVACTYITNSVIVLPAELPVITSVTPTDLNCNGDDSGSLDIVIDTSVGLAPYTINVTNTTTAQDYGTQTSGLTAGDYTVTVTDSKGCIVTETTTINEPAVINYTVTSQPITCNIIGGNTNPGSITITNTSGGTAEYTYILTANNGIAPQTYNTTATTRDHTFDILTFGIYEVDIVDANGCSAFTTQVISSPPDDLDIDVSTSTANCADGGTAIVEVSALVGSGNYEFGILEDFNSPYTSTYYSPDTAGGSIITFSQTANGVYLTPGITYTFVVHDLTTNCYYFETAATPIDSPSNMTANLDVVANVTCTGSNDGNISFTFDNYDASATAVDYEIFYKQSNAQITPTPVTGSTPVSGPVTAMTVSNFATLPPGQYYLLLSEVGGPFNGCTVYGGEFTIRESVNLLEIDLTLTKNDNCNTDAGVITASGQYGTGPYEYQILPTGATAPTLTTWTGSSVNVFNVEGGTYDVYIKDAYGCIQTESIFVPTDVSPEISLTLVNECVAEGNYEVLVTLDIPSTTPYSLSVNGAAFQNITFIAGEYTITGLSSGAAQTVEIKDLNGCGETETFTIYPKFQATAAVTKLLDCSAMPNAEITITAFDGSGSYAYEIDGPGTNDLPRTNLPSPANADVWNGATVSGTYVVSVYDNNTPSCPPTVFNIVVEDAVTPIFTHTFTDITCNTADDGTITLYQTDNGINPLTYTITPLAGTFDAATSTFSNLPPNTYTVTATGTNGCTATITNIVIADVDPIVIVDTDVVEFGCTPTSGNTNNNASITVENTVTNITGGSGTYVIYEFINDNNTPTTADDVIVQTGSSNVYIETNTVGGSYTINVYDDNGCVGTIEEDIAPYDELLTATAAITGDITCDPGTDGEITITATSNTNDTSKFEYSIDNGTTWQPSNVFGGLDVGTHNFLVRHTDTGCVITTSETITSPDVLELDATVLSNVICFGGNDGSVEFNLHDNANVTYTGAIAYILYQDIFNTPADTTDDTQTPGIAPNGNFVINNLVAGTYYIEVEQTPDPRCTYTQAFTIAGPSAAITAATEVTPVTCLGNDGVIEVINAAGGWGDYVYFVDVATNPAPVYPTDYVSNPRFTGLSGAAAPAGTDYQVWIADKNGCIIQLADVNLVEPIDITATLQVNQENCTNLEGEIEVIGTTGGQGSNYTYQLIKDGTAVGSPQTTTIFSGLGAGSYTVLINDQWSCDFTTVATVLYEEINVSTIVDKPIDCTVDPGGQITVNVTGGSTNLEFTATLPISSTTITNTTGVFTGLTEVGVYSFRVRDLDTSAPICEKTVTQELTDKVDPILLASTIENVSCFGLSDGSITANLDPATNVDPIYNYNLYDATGVTQIGVTQTSPTFTGLAAAFYQIEVVSAKGCAIRQTVEVTQPTELLISAVATDFACAPNNTVNTATITVTIEDGATTPGIPSGSNPYLYSIDNVNFQTGNTFTVTDTGVTQTITVYVKDDNSCPQTTIVTIEPINKFTAVIAQDTAISCNGPEEVTITVTDNGDATNVYTYELLPIGNTNATQITTPTYNTATFELTAVGGYVFRVTDTTTGCYVDTEVYNIAQYDLIKVSARATSPITCFGGTDGEIEVTVTDTTGPFTYTVLNADGTLTGINGNATTNTFTITGLSGGNYYVAVTEDNAPFCTEDSNVITIVSPDMALTATVTQTAAVTCDDNAGEIVVQPTGGYALYDIVLRNNATAVETTFTDVSSVSFVRLSAATYTVTVTDDGGCLFTDTITLDPAIPITADITPLTQMLTCFGDSNGSVSATNVLNGEGVYNYQLNVYDDAGTTVLYTSATQTSPIFNNLSAGIYTITVSDGWNCDVETIQAIITEPTDITGSLVQVSQLTCVDPAEIRLTATGGTAPYEFSVDGINFTPMTGGDTHTFTVTAGVYQYYVRDDFNCGNIISNLVTIDAVPPLTIALDESAAIINCNGESTATISSRASGGLGNYSYELLDNPTSTSPLQGPQTTGDFRNLPIGTYYIKVTSDGGCETVSRAITIIEPTPLVIENEEYTDVTCFGEENGTITVEVSGGTGEIKYSITPNLDQFDTKNVFTDLAPGVYDVIAQDENGCFIAFDFTISEPTVIQLSASTTGETCTGNEDGMATVTITGGTAPYRTSLDSNDPADYVLDRVDFSGLSSGAHVILVKDANGCDANIVIDIAPGVNLKATATPIYECSTDTPTNYLDVVLEDNTITDVLYGLDTTDPAAMQLTPDFTNMSAGNHYLYILHANGCSETIDFTVDAFDPLTLVLQNTNINEITAIAAGGNPKYTFYLEGNNNGEDNTFRIRKTDTYTVVVRDENGCETTQDIFIEFIDIEIPNFFTPNGDSENNTWKPKNTAGFPNILTIIYDRYGRELYRMGANDAGWDGYYNNNEVPSGDYWYTIKLKGEEDDREFVGHFTLYR</sequence>
<dbReference type="OrthoDB" id="607469at2"/>
<accession>A0A1K1Q8N2</accession>
<reference evidence="3" key="1">
    <citation type="submission" date="2016-11" db="EMBL/GenBank/DDBJ databases">
        <authorList>
            <person name="Varghese N."/>
            <person name="Submissions S."/>
        </authorList>
    </citation>
    <scope>NUCLEOTIDE SEQUENCE [LARGE SCALE GENOMIC DNA]</scope>
    <source>
        <strain evidence="3">DSM 24786</strain>
    </source>
</reference>
<dbReference type="InterPro" id="IPR026341">
    <property type="entry name" value="T9SS_type_B"/>
</dbReference>
<evidence type="ECO:0000313" key="2">
    <source>
        <dbReference type="EMBL" id="SFW56100.1"/>
    </source>
</evidence>
<dbReference type="InterPro" id="IPR025667">
    <property type="entry name" value="SprB_repeat"/>
</dbReference>